<dbReference type="Proteomes" id="UP000054725">
    <property type="component" value="Unassembled WGS sequence"/>
</dbReference>
<name>A0A0W0WS16_9GAMM</name>
<dbReference type="OrthoDB" id="5652468at2"/>
<dbReference type="PATRIC" id="fig|45070.6.peg.2108"/>
<organism evidence="1 2">
    <name type="scientific">Legionella nautarum</name>
    <dbReference type="NCBI Taxonomy" id="45070"/>
    <lineage>
        <taxon>Bacteria</taxon>
        <taxon>Pseudomonadati</taxon>
        <taxon>Pseudomonadota</taxon>
        <taxon>Gammaproteobacteria</taxon>
        <taxon>Legionellales</taxon>
        <taxon>Legionellaceae</taxon>
        <taxon>Legionella</taxon>
    </lineage>
</organism>
<sequence>MKHHEIKSEIERLSNAYRRHRYSLVGKVKRIQQNKELMKLFASLHQLLQEPLFFEIFLNEGFKKIKDAGDGNTWNFASPIVPLLDAMTAILGFPYKSEDTKIMENFSRLSQFSCPEKVWCGADFGLDYYLSDRLVTDSQDELFLGTFSVDLRKKNEIQQFEGTIKQLELNTSSRATVLFTVYDGTFTEPLFFIKNKDRIEVIVATNSWGTTSHIHRVTNQFIKKYKINCTASSNVKVNHNGDCTLHSELNINTILYEALCCRSVYKAVDKLRQNKLSLNDFRVTLDDVSPSSTSRDKPDPSTLARLLIRAANNFVKLGSSGWIDFCKAKEIHPLLCIKTVSTAWETVEYPQLSQGGHIESKLEALISQEEISNVPCIAQNYIEKLNSCGELGTKILEQILRLQAHQNSMNPYWINCKEKAEAIIEAVDNAEFEGEESLALAVNHPESSIYLALNIHRISALSFLGVFGWNQSKSLQRVHEVVSAQPSI</sequence>
<evidence type="ECO:0000313" key="2">
    <source>
        <dbReference type="Proteomes" id="UP000054725"/>
    </source>
</evidence>
<dbReference type="RefSeq" id="WP_058505011.1">
    <property type="nucleotide sequence ID" value="NZ_CAAAIF010000010.1"/>
</dbReference>
<dbReference type="AlphaFoldDB" id="A0A0W0WS16"/>
<dbReference type="EMBL" id="LNYO01000017">
    <property type="protein sequence ID" value="KTD35111.1"/>
    <property type="molecule type" value="Genomic_DNA"/>
</dbReference>
<accession>A0A0W0WS16</accession>
<proteinExistence type="predicted"/>
<reference evidence="1 2" key="1">
    <citation type="submission" date="2015-11" db="EMBL/GenBank/DDBJ databases">
        <title>Genomic analysis of 38 Legionella species identifies large and diverse effector repertoires.</title>
        <authorList>
            <person name="Burstein D."/>
            <person name="Amaro F."/>
            <person name="Zusman T."/>
            <person name="Lifshitz Z."/>
            <person name="Cohen O."/>
            <person name="Gilbert J.A."/>
            <person name="Pupko T."/>
            <person name="Shuman H.A."/>
            <person name="Segal G."/>
        </authorList>
    </citation>
    <scope>NUCLEOTIDE SEQUENCE [LARGE SCALE GENOMIC DNA]</scope>
    <source>
        <strain evidence="1 2">ATCC 49506</strain>
    </source>
</reference>
<protein>
    <submittedName>
        <fullName evidence="1">Uncharacterized protein</fullName>
    </submittedName>
</protein>
<evidence type="ECO:0000313" key="1">
    <source>
        <dbReference type="EMBL" id="KTD35111.1"/>
    </source>
</evidence>
<gene>
    <name evidence="1" type="ORF">Lnau_2001</name>
</gene>
<keyword evidence="2" id="KW-1185">Reference proteome</keyword>
<dbReference type="STRING" id="45070.Lnau_2001"/>
<comment type="caution">
    <text evidence="1">The sequence shown here is derived from an EMBL/GenBank/DDBJ whole genome shotgun (WGS) entry which is preliminary data.</text>
</comment>